<evidence type="ECO:0000313" key="1">
    <source>
        <dbReference type="EMBL" id="CAE0349639.1"/>
    </source>
</evidence>
<dbReference type="EMBL" id="HBII01020622">
    <property type="protein sequence ID" value="CAE0349639.1"/>
    <property type="molecule type" value="Transcribed_RNA"/>
</dbReference>
<name>A0A7S3JC47_9SPIT</name>
<dbReference type="AlphaFoldDB" id="A0A7S3JC47"/>
<proteinExistence type="predicted"/>
<protein>
    <submittedName>
        <fullName evidence="1">Uncharacterized protein</fullName>
    </submittedName>
</protein>
<sequence>MDLIAVIQLASSSKLDATIASMMRIYGFVAKIFTRDEFHFYLDSLFSGIINTALVTGKRVPLKELRGKRVKEEDIEKLVSDIFEAEEVLERNLFTDRLIAHDELGPL</sequence>
<accession>A0A7S3JC47</accession>
<organism evidence="1">
    <name type="scientific">Euplotes harpa</name>
    <dbReference type="NCBI Taxonomy" id="151035"/>
    <lineage>
        <taxon>Eukaryota</taxon>
        <taxon>Sar</taxon>
        <taxon>Alveolata</taxon>
        <taxon>Ciliophora</taxon>
        <taxon>Intramacronucleata</taxon>
        <taxon>Spirotrichea</taxon>
        <taxon>Hypotrichia</taxon>
        <taxon>Euplotida</taxon>
        <taxon>Euplotidae</taxon>
        <taxon>Euplotes</taxon>
    </lineage>
</organism>
<gene>
    <name evidence="1" type="ORF">EHAR0213_LOCUS8551</name>
</gene>
<reference evidence="1" key="1">
    <citation type="submission" date="2021-01" db="EMBL/GenBank/DDBJ databases">
        <authorList>
            <person name="Corre E."/>
            <person name="Pelletier E."/>
            <person name="Niang G."/>
            <person name="Scheremetjew M."/>
            <person name="Finn R."/>
            <person name="Kale V."/>
            <person name="Holt S."/>
            <person name="Cochrane G."/>
            <person name="Meng A."/>
            <person name="Brown T."/>
            <person name="Cohen L."/>
        </authorList>
    </citation>
    <scope>NUCLEOTIDE SEQUENCE</scope>
    <source>
        <strain evidence="1">FSP1.4</strain>
    </source>
</reference>